<keyword evidence="6 8" id="KW-1133">Transmembrane helix</keyword>
<feature type="transmembrane region" description="Helical" evidence="8">
    <location>
        <begin position="81"/>
        <end position="100"/>
    </location>
</feature>
<evidence type="ECO:0000259" key="9">
    <source>
        <dbReference type="PROSITE" id="PS50850"/>
    </source>
</evidence>
<keyword evidence="3" id="KW-1003">Cell membrane</keyword>
<dbReference type="AlphaFoldDB" id="A0A4Q6I6Q3"/>
<evidence type="ECO:0000256" key="8">
    <source>
        <dbReference type="SAM" id="Phobius"/>
    </source>
</evidence>
<keyword evidence="5" id="KW-0769">Symport</keyword>
<feature type="domain" description="Major facilitator superfamily (MFS) profile" evidence="9">
    <location>
        <begin position="9"/>
        <end position="406"/>
    </location>
</feature>
<dbReference type="Proteomes" id="UP000293377">
    <property type="component" value="Unassembled WGS sequence"/>
</dbReference>
<dbReference type="SUPFAM" id="SSF103473">
    <property type="entry name" value="MFS general substrate transporter"/>
    <property type="match status" value="1"/>
</dbReference>
<organism evidence="10 11">
    <name type="scientific">Ehrlichia minasensis</name>
    <dbReference type="NCBI Taxonomy" id="1242993"/>
    <lineage>
        <taxon>Bacteria</taxon>
        <taxon>Pseudomonadati</taxon>
        <taxon>Pseudomonadota</taxon>
        <taxon>Alphaproteobacteria</taxon>
        <taxon>Rickettsiales</taxon>
        <taxon>Anaplasmataceae</taxon>
        <taxon>Ehrlichia</taxon>
    </lineage>
</organism>
<reference evidence="10 11" key="1">
    <citation type="submission" date="2018-06" db="EMBL/GenBank/DDBJ databases">
        <title>Complete Genome Sequence of Ehrlichia minasensis Isolated From Cattle.</title>
        <authorList>
            <person name="Aguiar D.M."/>
            <person name="Araujo J.P.A.Jr."/>
            <person name="Nakazato L."/>
            <person name="Bard E."/>
            <person name="Cabezas-Cruz A."/>
        </authorList>
    </citation>
    <scope>NUCLEOTIDE SEQUENCE [LARGE SCALE GENOMIC DNA]</scope>
    <source>
        <strain evidence="10 11">B11</strain>
    </source>
</reference>
<dbReference type="PANTHER" id="PTHR43528">
    <property type="entry name" value="ALPHA-KETOGLUTARATE PERMEASE"/>
    <property type="match status" value="1"/>
</dbReference>
<feature type="transmembrane region" description="Helical" evidence="8">
    <location>
        <begin position="112"/>
        <end position="135"/>
    </location>
</feature>
<gene>
    <name evidence="10" type="ORF">DRF75_01385</name>
</gene>
<dbReference type="Pfam" id="PF00083">
    <property type="entry name" value="Sugar_tr"/>
    <property type="match status" value="1"/>
</dbReference>
<keyword evidence="4 8" id="KW-0812">Transmembrane</keyword>
<feature type="transmembrane region" description="Helical" evidence="8">
    <location>
        <begin position="178"/>
        <end position="200"/>
    </location>
</feature>
<proteinExistence type="predicted"/>
<comment type="subcellular location">
    <subcellularLocation>
        <location evidence="1">Cell membrane</location>
        <topology evidence="1">Multi-pass membrane protein</topology>
    </subcellularLocation>
</comment>
<feature type="transmembrane region" description="Helical" evidence="8">
    <location>
        <begin position="320"/>
        <end position="342"/>
    </location>
</feature>
<keyword evidence="2" id="KW-0813">Transport</keyword>
<feature type="transmembrane region" description="Helical" evidence="8">
    <location>
        <begin position="147"/>
        <end position="166"/>
    </location>
</feature>
<dbReference type="PANTHER" id="PTHR43528:SF1">
    <property type="entry name" value="ALPHA-KETOGLUTARATE PERMEASE"/>
    <property type="match status" value="1"/>
</dbReference>
<evidence type="ECO:0000256" key="1">
    <source>
        <dbReference type="ARBA" id="ARBA00004651"/>
    </source>
</evidence>
<evidence type="ECO:0000256" key="3">
    <source>
        <dbReference type="ARBA" id="ARBA00022475"/>
    </source>
</evidence>
<dbReference type="InterPro" id="IPR020846">
    <property type="entry name" value="MFS_dom"/>
</dbReference>
<evidence type="ECO:0000256" key="2">
    <source>
        <dbReference type="ARBA" id="ARBA00022448"/>
    </source>
</evidence>
<dbReference type="InterPro" id="IPR005828">
    <property type="entry name" value="MFS_sugar_transport-like"/>
</dbReference>
<feature type="transmembrane region" description="Helical" evidence="8">
    <location>
        <begin position="50"/>
        <end position="74"/>
    </location>
</feature>
<comment type="caution">
    <text evidence="10">The sequence shown here is derived from an EMBL/GenBank/DDBJ whole genome shotgun (WGS) entry which is preliminary data.</text>
</comment>
<feature type="transmembrane region" description="Helical" evidence="8">
    <location>
        <begin position="264"/>
        <end position="285"/>
    </location>
</feature>
<dbReference type="EMBL" id="QOHL01000003">
    <property type="protein sequence ID" value="RZB12990.1"/>
    <property type="molecule type" value="Genomic_DNA"/>
</dbReference>
<feature type="transmembrane region" description="Helical" evidence="8">
    <location>
        <begin position="234"/>
        <end position="258"/>
    </location>
</feature>
<name>A0A4Q6I6Q3_9RICK</name>
<feature type="transmembrane region" description="Helical" evidence="8">
    <location>
        <begin position="354"/>
        <end position="374"/>
    </location>
</feature>
<feature type="transmembrane region" description="Helical" evidence="8">
    <location>
        <begin position="9"/>
        <end position="30"/>
    </location>
</feature>
<feature type="transmembrane region" description="Helical" evidence="8">
    <location>
        <begin position="380"/>
        <end position="401"/>
    </location>
</feature>
<dbReference type="RefSeq" id="WP_045170619.1">
    <property type="nucleotide sequence ID" value="NZ_QOHL01000003.1"/>
</dbReference>
<feature type="transmembrane region" description="Helical" evidence="8">
    <location>
        <begin position="292"/>
        <end position="314"/>
    </location>
</feature>
<evidence type="ECO:0000313" key="11">
    <source>
        <dbReference type="Proteomes" id="UP000293377"/>
    </source>
</evidence>
<keyword evidence="11" id="KW-1185">Reference proteome</keyword>
<evidence type="ECO:0000256" key="6">
    <source>
        <dbReference type="ARBA" id="ARBA00022989"/>
    </source>
</evidence>
<evidence type="ECO:0000256" key="5">
    <source>
        <dbReference type="ARBA" id="ARBA00022847"/>
    </source>
</evidence>
<dbReference type="GO" id="GO:0005886">
    <property type="term" value="C:plasma membrane"/>
    <property type="evidence" value="ECO:0007669"/>
    <property type="project" value="UniProtKB-SubCell"/>
</dbReference>
<evidence type="ECO:0000256" key="4">
    <source>
        <dbReference type="ARBA" id="ARBA00022692"/>
    </source>
</evidence>
<protein>
    <submittedName>
        <fullName evidence="10">MFS transporter</fullName>
    </submittedName>
</protein>
<sequence length="415" mass="45966">MSHSTNKKAIFSLLFCAFIECYDFLIYGNFGHIFSQMFFSQVNNENLSLILSYAIFAIAFFVRPLGSLLFGYIGDKYGRKVSLFISASMLILSVGGIAFLPTVDSIGVLAPILLVFLRTVQGLSFGGEVGAIVLIAESVGENKVVSVLSLHFVLAVVGGAVGSFVFKLCYNFIPEVQFYSWGWRIPFIVGLIMSIILPFLRHSIEESRQYLDYTSGRKISKVPILDIVLHYKKICIIIFTLVATANALFYMFFAFLNIPQQVSMTIYSLLILTMLASGFISFLMFRVCKPEIVLFTIQVVFIACVSPVICFLGLDSVISFFILAVVLGMYATPLLSILVFLLPVNIRQTGFSMCYSVAVAVFGGATPAICLWLSNVTQLSISPVIYLDCCALLSMFGILCLKQHNVKKCEQVMYA</sequence>
<dbReference type="PROSITE" id="PS50850">
    <property type="entry name" value="MFS"/>
    <property type="match status" value="1"/>
</dbReference>
<accession>A0A4Q6I6Q3</accession>
<dbReference type="Gene3D" id="1.20.1250.20">
    <property type="entry name" value="MFS general substrate transporter like domains"/>
    <property type="match status" value="1"/>
</dbReference>
<dbReference type="GO" id="GO:0015293">
    <property type="term" value="F:symporter activity"/>
    <property type="evidence" value="ECO:0007669"/>
    <property type="project" value="UniProtKB-KW"/>
</dbReference>
<dbReference type="OrthoDB" id="9783227at2"/>
<dbReference type="InterPro" id="IPR051084">
    <property type="entry name" value="H+-coupled_symporters"/>
</dbReference>
<evidence type="ECO:0000313" key="10">
    <source>
        <dbReference type="EMBL" id="RZB12990.1"/>
    </source>
</evidence>
<dbReference type="InterPro" id="IPR036259">
    <property type="entry name" value="MFS_trans_sf"/>
</dbReference>
<evidence type="ECO:0000256" key="7">
    <source>
        <dbReference type="ARBA" id="ARBA00023136"/>
    </source>
</evidence>
<keyword evidence="7 8" id="KW-0472">Membrane</keyword>